<organism evidence="2 3">
    <name type="scientific">Candidatus Accumulibacter meliphilus</name>
    <dbReference type="NCBI Taxonomy" id="2211374"/>
    <lineage>
        <taxon>Bacteria</taxon>
        <taxon>Pseudomonadati</taxon>
        <taxon>Pseudomonadota</taxon>
        <taxon>Betaproteobacteria</taxon>
        <taxon>Candidatus Accumulibacter</taxon>
    </lineage>
</organism>
<evidence type="ECO:0008006" key="4">
    <source>
        <dbReference type="Google" id="ProtNLM"/>
    </source>
</evidence>
<protein>
    <recommendedName>
        <fullName evidence="4">C-type lysozyme inhibitor domain-containing protein</fullName>
    </recommendedName>
</protein>
<dbReference type="Proteomes" id="UP000253831">
    <property type="component" value="Unassembled WGS sequence"/>
</dbReference>
<reference evidence="2 3" key="1">
    <citation type="submission" date="2018-05" db="EMBL/GenBank/DDBJ databases">
        <title>Integrated omic analyses show evidence that a Ca. Accumulibacter phosphatis strain performs denitrification under micro-aerobic conditions.</title>
        <authorList>
            <person name="Camejo P.Y."/>
            <person name="Katherine M.D."/>
            <person name="Daniel N.R."/>
        </authorList>
    </citation>
    <scope>NUCLEOTIDE SEQUENCE [LARGE SCALE GENOMIC DNA]</scope>
    <source>
        <strain evidence="2">UW-LDO-IC</strain>
    </source>
</reference>
<keyword evidence="1" id="KW-0472">Membrane</keyword>
<keyword evidence="1" id="KW-0812">Transmembrane</keyword>
<evidence type="ECO:0000256" key="1">
    <source>
        <dbReference type="SAM" id="Phobius"/>
    </source>
</evidence>
<evidence type="ECO:0000313" key="3">
    <source>
        <dbReference type="Proteomes" id="UP000253831"/>
    </source>
</evidence>
<gene>
    <name evidence="2" type="ORF">DVS81_11150</name>
</gene>
<sequence length="139" mass="15619">MIRGFRVPVHRSVIFSIAILPIVLAGCVFPFFQQPSSIVSVAQPGITSEDGQLQIPLGSGVYVCELGRSVLVRRDTQDPRVIELDWQGKQRTLRRYDSSSGLPRYEDRQNGLLWIDLPWKSVLMDARTGHPLANECKLS</sequence>
<comment type="caution">
    <text evidence="2">The sequence shown here is derived from an EMBL/GenBank/DDBJ whole genome shotgun (WGS) entry which is preliminary data.</text>
</comment>
<proteinExistence type="predicted"/>
<dbReference type="EMBL" id="QPGA01000019">
    <property type="protein sequence ID" value="RDE50485.1"/>
    <property type="molecule type" value="Genomic_DNA"/>
</dbReference>
<accession>A0A369XM47</accession>
<dbReference type="AlphaFoldDB" id="A0A369XM47"/>
<feature type="transmembrane region" description="Helical" evidence="1">
    <location>
        <begin position="12"/>
        <end position="32"/>
    </location>
</feature>
<keyword evidence="1" id="KW-1133">Transmembrane helix</keyword>
<evidence type="ECO:0000313" key="2">
    <source>
        <dbReference type="EMBL" id="RDE50485.1"/>
    </source>
</evidence>
<name>A0A369XM47_9PROT</name>
<dbReference type="PROSITE" id="PS51257">
    <property type="entry name" value="PROKAR_LIPOPROTEIN"/>
    <property type="match status" value="1"/>
</dbReference>